<dbReference type="InterPro" id="IPR003770">
    <property type="entry name" value="MLTG-like"/>
</dbReference>
<evidence type="ECO:0000256" key="5">
    <source>
        <dbReference type="ARBA" id="ARBA00023239"/>
    </source>
</evidence>
<evidence type="ECO:0000313" key="7">
    <source>
        <dbReference type="EMBL" id="PIW89943.1"/>
    </source>
</evidence>
<feature type="non-terminal residue" evidence="7">
    <location>
        <position position="265"/>
    </location>
</feature>
<keyword evidence="4" id="KW-0472">Membrane</keyword>
<dbReference type="PANTHER" id="PTHR30518">
    <property type="entry name" value="ENDOLYTIC MUREIN TRANSGLYCOSYLASE"/>
    <property type="match status" value="1"/>
</dbReference>
<dbReference type="Gene3D" id="3.30.1490.480">
    <property type="entry name" value="Endolytic murein transglycosylase"/>
    <property type="match status" value="1"/>
</dbReference>
<evidence type="ECO:0000313" key="8">
    <source>
        <dbReference type="Proteomes" id="UP000229238"/>
    </source>
</evidence>
<protein>
    <recommendedName>
        <fullName evidence="9">Endolytic transglycosylase MltG</fullName>
    </recommendedName>
</protein>
<proteinExistence type="predicted"/>
<gene>
    <name evidence="7" type="ORF">COZ92_02075</name>
</gene>
<keyword evidence="2" id="KW-0812">Transmembrane</keyword>
<sequence>MKRFFIISLIIVFGVGGFLWQGVYLAKDPTLTKEQLFLIEKGENLFLIAENLEKEGLIKSKCFFELHIFLKGTQANLQAGKYLLSPAMDVTEIAQKIISGDIAKIIVTIPEGFTVEQIEERLGLKLPGENLEGFLFPDTYQFPLGVSGKEVVEKMQANFQKKTKDLEITPEIVTMASLLEKEVETKEEKELASGVLWKRLEIGMPLQVDAAMETYERRGLPERPICNPGLESILTALYPKESTYWYYLSASSGETFFSETLEEHN</sequence>
<dbReference type="GO" id="GO:0071555">
    <property type="term" value="P:cell wall organization"/>
    <property type="evidence" value="ECO:0007669"/>
    <property type="project" value="UniProtKB-KW"/>
</dbReference>
<reference evidence="8" key="1">
    <citation type="submission" date="2017-09" db="EMBL/GenBank/DDBJ databases">
        <title>Depth-based differentiation of microbial function through sediment-hosted aquifers and enrichment of novel symbionts in the deep terrestrial subsurface.</title>
        <authorList>
            <person name="Probst A.J."/>
            <person name="Ladd B."/>
            <person name="Jarett J.K."/>
            <person name="Geller-Mcgrath D.E."/>
            <person name="Sieber C.M.K."/>
            <person name="Emerson J.B."/>
            <person name="Anantharaman K."/>
            <person name="Thomas B.C."/>
            <person name="Malmstrom R."/>
            <person name="Stieglmeier M."/>
            <person name="Klingl A."/>
            <person name="Woyke T."/>
            <person name="Ryan C.M."/>
            <person name="Banfield J.F."/>
        </authorList>
    </citation>
    <scope>NUCLEOTIDE SEQUENCE [LARGE SCALE GENOMIC DNA]</scope>
</reference>
<dbReference type="Proteomes" id="UP000229238">
    <property type="component" value="Unassembled WGS sequence"/>
</dbReference>
<comment type="caution">
    <text evidence="7">The sequence shown here is derived from an EMBL/GenBank/DDBJ whole genome shotgun (WGS) entry which is preliminary data.</text>
</comment>
<name>A0A2M7IJU4_9BACT</name>
<keyword evidence="5" id="KW-0456">Lyase</keyword>
<evidence type="ECO:0000256" key="6">
    <source>
        <dbReference type="ARBA" id="ARBA00023316"/>
    </source>
</evidence>
<evidence type="ECO:0008006" key="9">
    <source>
        <dbReference type="Google" id="ProtNLM"/>
    </source>
</evidence>
<dbReference type="AlphaFoldDB" id="A0A2M7IJU4"/>
<dbReference type="GO" id="GO:0016829">
    <property type="term" value="F:lyase activity"/>
    <property type="evidence" value="ECO:0007669"/>
    <property type="project" value="UniProtKB-KW"/>
</dbReference>
<keyword evidence="3" id="KW-1133">Transmembrane helix</keyword>
<keyword evidence="1" id="KW-1003">Cell membrane</keyword>
<evidence type="ECO:0000256" key="4">
    <source>
        <dbReference type="ARBA" id="ARBA00023136"/>
    </source>
</evidence>
<dbReference type="EMBL" id="PFHH01000040">
    <property type="protein sequence ID" value="PIW89943.1"/>
    <property type="molecule type" value="Genomic_DNA"/>
</dbReference>
<accession>A0A2M7IJU4</accession>
<organism evidence="7 8">
    <name type="scientific">Candidatus Nealsonbacteria bacterium CG_4_8_14_3_um_filter_40_11</name>
    <dbReference type="NCBI Taxonomy" id="1974690"/>
    <lineage>
        <taxon>Bacteria</taxon>
        <taxon>Candidatus Nealsoniibacteriota</taxon>
    </lineage>
</organism>
<dbReference type="PANTHER" id="PTHR30518:SF2">
    <property type="entry name" value="ENDOLYTIC MUREIN TRANSGLYCOSYLASE"/>
    <property type="match status" value="1"/>
</dbReference>
<evidence type="ECO:0000256" key="3">
    <source>
        <dbReference type="ARBA" id="ARBA00022989"/>
    </source>
</evidence>
<evidence type="ECO:0000256" key="2">
    <source>
        <dbReference type="ARBA" id="ARBA00022692"/>
    </source>
</evidence>
<evidence type="ECO:0000256" key="1">
    <source>
        <dbReference type="ARBA" id="ARBA00022475"/>
    </source>
</evidence>
<dbReference type="Pfam" id="PF02618">
    <property type="entry name" value="YceG"/>
    <property type="match status" value="2"/>
</dbReference>
<keyword evidence="6" id="KW-0961">Cell wall biogenesis/degradation</keyword>